<gene>
    <name evidence="3" type="ORF">H010_00670</name>
</gene>
<dbReference type="InterPro" id="IPR000253">
    <property type="entry name" value="FHA_dom"/>
</dbReference>
<dbReference type="AlphaFoldDB" id="A0A9X4SD64"/>
<feature type="transmembrane region" description="Helical" evidence="1">
    <location>
        <begin position="178"/>
        <end position="197"/>
    </location>
</feature>
<feature type="transmembrane region" description="Helical" evidence="1">
    <location>
        <begin position="241"/>
        <end position="261"/>
    </location>
</feature>
<feature type="transmembrane region" description="Helical" evidence="1">
    <location>
        <begin position="114"/>
        <end position="134"/>
    </location>
</feature>
<keyword evidence="4" id="KW-1185">Reference proteome</keyword>
<feature type="transmembrane region" description="Helical" evidence="1">
    <location>
        <begin position="212"/>
        <end position="229"/>
    </location>
</feature>
<dbReference type="Gene3D" id="2.60.200.20">
    <property type="match status" value="1"/>
</dbReference>
<feature type="domain" description="FHA" evidence="2">
    <location>
        <begin position="25"/>
        <end position="67"/>
    </location>
</feature>
<evidence type="ECO:0000313" key="3">
    <source>
        <dbReference type="EMBL" id="MDG5973741.1"/>
    </source>
</evidence>
<accession>A0A9X4SD64</accession>
<dbReference type="Proteomes" id="UP001152876">
    <property type="component" value="Unassembled WGS sequence"/>
</dbReference>
<reference evidence="3" key="1">
    <citation type="submission" date="2013-01" db="EMBL/GenBank/DDBJ databases">
        <title>Genome draft of Hydrogenophaga taeniospiralis 2K1.</title>
        <authorList>
            <person name="Gomila M."/>
            <person name="Lalucat J."/>
        </authorList>
    </citation>
    <scope>NUCLEOTIDE SEQUENCE</scope>
    <source>
        <strain evidence="3">CCUG 15921</strain>
    </source>
</reference>
<dbReference type="EMBL" id="AOGK01000001">
    <property type="protein sequence ID" value="MDG5973741.1"/>
    <property type="molecule type" value="Genomic_DNA"/>
</dbReference>
<keyword evidence="1" id="KW-1133">Transmembrane helix</keyword>
<dbReference type="Pfam" id="PF00498">
    <property type="entry name" value="FHA"/>
    <property type="match status" value="1"/>
</dbReference>
<comment type="caution">
    <text evidence="3">The sequence shown here is derived from an EMBL/GenBank/DDBJ whole genome shotgun (WGS) entry which is preliminary data.</text>
</comment>
<name>A0A9X4SD64_9BURK</name>
<dbReference type="OrthoDB" id="5762105at2"/>
<dbReference type="PROSITE" id="PS50006">
    <property type="entry name" value="FHA_DOMAIN"/>
    <property type="match status" value="1"/>
</dbReference>
<keyword evidence="1" id="KW-0472">Membrane</keyword>
<proteinExistence type="predicted"/>
<dbReference type="InterPro" id="IPR008984">
    <property type="entry name" value="SMAD_FHA_dom_sf"/>
</dbReference>
<evidence type="ECO:0000256" key="1">
    <source>
        <dbReference type="SAM" id="Phobius"/>
    </source>
</evidence>
<evidence type="ECO:0000313" key="4">
    <source>
        <dbReference type="Proteomes" id="UP001152876"/>
    </source>
</evidence>
<organism evidence="3 4">
    <name type="scientific">Hydrogenophaga taeniospiralis CCUG 15921</name>
    <dbReference type="NCBI Taxonomy" id="1281780"/>
    <lineage>
        <taxon>Bacteria</taxon>
        <taxon>Pseudomonadati</taxon>
        <taxon>Pseudomonadota</taxon>
        <taxon>Betaproteobacteria</taxon>
        <taxon>Burkholderiales</taxon>
        <taxon>Comamonadaceae</taxon>
        <taxon>Hydrogenophaga</taxon>
    </lineage>
</organism>
<feature type="transmembrane region" description="Helical" evidence="1">
    <location>
        <begin position="146"/>
        <end position="166"/>
    </location>
</feature>
<dbReference type="RefSeq" id="WP_068169190.1">
    <property type="nucleotide sequence ID" value="NZ_AOGK01000001.1"/>
</dbReference>
<keyword evidence="1" id="KW-0812">Transmembrane</keyword>
<sequence length="320" mass="35106">MTWFVEHVHRDGSVLARVAVHGEAFRIGRALDNDLVLDDAHCAAHHACLRLQADGSAVLEDLGSVNGIARHPGKPAGSIAITGEQPLRVGQSLLRVRSTDWPLAPEKPLSSRTVWPWALLALAAVLGYSAWEVWLSDLNDKSPPYLYVLSGVAAVFGIWSAAYALFGRLISGVDRFFSHLLIACCGYLCAEAIHAGLESLAFSTGWLWPLQIAPYVLIVVVALAVRQHLRLADPRHWPTTRWGVLVVTVGAFLVPLGQTWISQQRLSDIQTMEEIAHPGWRLARPVPVGDFSDRAAALQQRVDAARSAPTDEEASWWEED</sequence>
<dbReference type="SUPFAM" id="SSF49879">
    <property type="entry name" value="SMAD/FHA domain"/>
    <property type="match status" value="1"/>
</dbReference>
<evidence type="ECO:0000259" key="2">
    <source>
        <dbReference type="PROSITE" id="PS50006"/>
    </source>
</evidence>
<protein>
    <recommendedName>
        <fullName evidence="2">FHA domain-containing protein</fullName>
    </recommendedName>
</protein>